<evidence type="ECO:0008006" key="3">
    <source>
        <dbReference type="Google" id="ProtNLM"/>
    </source>
</evidence>
<accession>A0A2Z4J8P0</accession>
<dbReference type="EMBL" id="CP030073">
    <property type="protein sequence ID" value="AWW41350.1"/>
    <property type="molecule type" value="Genomic_DNA"/>
</dbReference>
<organism evidence="1 2">
    <name type="scientific">Streptomyces cadmiisoli</name>
    <dbReference type="NCBI Taxonomy" id="2184053"/>
    <lineage>
        <taxon>Bacteria</taxon>
        <taxon>Bacillati</taxon>
        <taxon>Actinomycetota</taxon>
        <taxon>Actinomycetes</taxon>
        <taxon>Kitasatosporales</taxon>
        <taxon>Streptomycetaceae</taxon>
        <taxon>Streptomyces</taxon>
        <taxon>Streptomyces aurantiacus group</taxon>
    </lineage>
</organism>
<dbReference type="RefSeq" id="WP_112440761.1">
    <property type="nucleotide sequence ID" value="NZ_CP030073.1"/>
</dbReference>
<name>A0A2Z4J8P0_9ACTN</name>
<dbReference type="Gene3D" id="3.40.50.720">
    <property type="entry name" value="NAD(P)-binding Rossmann-like Domain"/>
    <property type="match status" value="1"/>
</dbReference>
<dbReference type="InterPro" id="IPR002347">
    <property type="entry name" value="SDR_fam"/>
</dbReference>
<dbReference type="Pfam" id="PF13561">
    <property type="entry name" value="adh_short_C2"/>
    <property type="match status" value="1"/>
</dbReference>
<proteinExistence type="predicted"/>
<dbReference type="Proteomes" id="UP000249616">
    <property type="component" value="Chromosome"/>
</dbReference>
<protein>
    <recommendedName>
        <fullName evidence="3">SDR family oxidoreductase</fullName>
    </recommendedName>
</protein>
<dbReference type="InterPro" id="IPR036291">
    <property type="entry name" value="NAD(P)-bd_dom_sf"/>
</dbReference>
<dbReference type="KEGG" id="scad:DN051_35640"/>
<keyword evidence="2" id="KW-1185">Reference proteome</keyword>
<evidence type="ECO:0000313" key="1">
    <source>
        <dbReference type="EMBL" id="AWW41350.1"/>
    </source>
</evidence>
<reference evidence="1 2" key="1">
    <citation type="journal article" date="2019" name="Int. J. Syst. Evol. Microbiol.">
        <title>Streptomyces cadmiisoli sp. nov., a novel actinomycete isolated from cadmium-contaminated soil.</title>
        <authorList>
            <person name="Li K."/>
            <person name="Tang X."/>
            <person name="Zhao J."/>
            <person name="Guo Y."/>
            <person name="Tang Y."/>
            <person name="Gao J."/>
        </authorList>
    </citation>
    <scope>NUCLEOTIDE SEQUENCE [LARGE SCALE GENOMIC DNA]</scope>
    <source>
        <strain evidence="1 2">ZFG47</strain>
    </source>
</reference>
<dbReference type="SUPFAM" id="SSF51735">
    <property type="entry name" value="NAD(P)-binding Rossmann-fold domains"/>
    <property type="match status" value="1"/>
</dbReference>
<gene>
    <name evidence="1" type="ORF">DN051_35640</name>
</gene>
<sequence length="207" mass="21443">MSAPLTSRRALVLDPAGTATASAITTRLKSAGHVVETHAVFADPTGPVDAFVYEPGLLDGTPTRNSAERLLTVVSRLTPFLRTPEEGGSRIVVVASRDGLGWPSRPELAAQSGALVSAARSLALQLGRTGTTVNVVSALPPQGSPLRAAGRPENTHLYEPEALTPQPVTVDDIAETTAFFLDSRSGYITGQVLNCCGGASLLSSLSV</sequence>
<dbReference type="AlphaFoldDB" id="A0A2Z4J8P0"/>
<evidence type="ECO:0000313" key="2">
    <source>
        <dbReference type="Proteomes" id="UP000249616"/>
    </source>
</evidence>